<accession>A0A2I1CTY3</accession>
<dbReference type="EMBL" id="MSFM01000012">
    <property type="protein sequence ID" value="PKY01071.1"/>
    <property type="molecule type" value="Genomic_DNA"/>
</dbReference>
<gene>
    <name evidence="2" type="ORF">P168DRAFT_329817</name>
</gene>
<evidence type="ECO:0000313" key="3">
    <source>
        <dbReference type="Proteomes" id="UP000234254"/>
    </source>
</evidence>
<dbReference type="RefSeq" id="XP_024689665.1">
    <property type="nucleotide sequence ID" value="XM_024841512.1"/>
</dbReference>
<dbReference type="VEuPathDB" id="FungiDB:P168DRAFT_329817"/>
<reference evidence="2" key="1">
    <citation type="submission" date="2016-12" db="EMBL/GenBank/DDBJ databases">
        <title>The genomes of Aspergillus section Nigri reveals drivers in fungal speciation.</title>
        <authorList>
            <consortium name="DOE Joint Genome Institute"/>
            <person name="Vesth T.C."/>
            <person name="Nybo J."/>
            <person name="Theobald S."/>
            <person name="Brandl J."/>
            <person name="Frisvad J.C."/>
            <person name="Nielsen K.F."/>
            <person name="Lyhne E.K."/>
            <person name="Kogle M.E."/>
            <person name="Kuo A."/>
            <person name="Riley R."/>
            <person name="Clum A."/>
            <person name="Nolan M."/>
            <person name="Lipzen A."/>
            <person name="Salamov A."/>
            <person name="Henrissat B."/>
            <person name="Wiebenga A."/>
            <person name="De vries R.P."/>
            <person name="Grigoriev I.V."/>
            <person name="Mortensen U.H."/>
            <person name="Andersen M.R."/>
            <person name="Baker S.E."/>
        </authorList>
    </citation>
    <scope>NUCLEOTIDE SEQUENCE</scope>
    <source>
        <strain evidence="2">IBT 28561</strain>
    </source>
</reference>
<keyword evidence="3" id="KW-1185">Reference proteome</keyword>
<protein>
    <recommendedName>
        <fullName evidence="4">Invertebrate defensins family profile domain-containing protein</fullName>
    </recommendedName>
</protein>
<feature type="signal peptide" evidence="1">
    <location>
        <begin position="1"/>
        <end position="18"/>
    </location>
</feature>
<evidence type="ECO:0000313" key="2">
    <source>
        <dbReference type="EMBL" id="PKY01071.1"/>
    </source>
</evidence>
<dbReference type="AlphaFoldDB" id="A0A2I1CTY3"/>
<dbReference type="GeneID" id="36549036"/>
<keyword evidence="1" id="KW-0732">Signal</keyword>
<evidence type="ECO:0000256" key="1">
    <source>
        <dbReference type="SAM" id="SignalP"/>
    </source>
</evidence>
<comment type="caution">
    <text evidence="2">The sequence shown here is derived from an EMBL/GenBank/DDBJ whole genome shotgun (WGS) entry which is preliminary data.</text>
</comment>
<proteinExistence type="predicted"/>
<dbReference type="OrthoDB" id="10326919at2759"/>
<feature type="chain" id="PRO_5014116865" description="Invertebrate defensins family profile domain-containing protein" evidence="1">
    <location>
        <begin position="19"/>
        <end position="79"/>
    </location>
</feature>
<sequence>MNLRSLLLYTSLFGGIMATKFTITAEDLKNSEGVTDASQLPENVHNSLKTHGPCWIGDDCARRGCCLRGGRLPVGICQC</sequence>
<name>A0A2I1CTY3_ASPC2</name>
<evidence type="ECO:0008006" key="4">
    <source>
        <dbReference type="Google" id="ProtNLM"/>
    </source>
</evidence>
<dbReference type="Proteomes" id="UP000234254">
    <property type="component" value="Unassembled WGS sequence"/>
</dbReference>
<organism evidence="2 3">
    <name type="scientific">Aspergillus campestris (strain IBT 28561)</name>
    <dbReference type="NCBI Taxonomy" id="1392248"/>
    <lineage>
        <taxon>Eukaryota</taxon>
        <taxon>Fungi</taxon>
        <taxon>Dikarya</taxon>
        <taxon>Ascomycota</taxon>
        <taxon>Pezizomycotina</taxon>
        <taxon>Eurotiomycetes</taxon>
        <taxon>Eurotiomycetidae</taxon>
        <taxon>Eurotiales</taxon>
        <taxon>Aspergillaceae</taxon>
        <taxon>Aspergillus</taxon>
        <taxon>Aspergillus subgen. Circumdati</taxon>
    </lineage>
</organism>